<dbReference type="GO" id="GO:0006261">
    <property type="term" value="P:DNA-templated DNA replication"/>
    <property type="evidence" value="ECO:0007669"/>
    <property type="project" value="UniProtKB-UniRule"/>
</dbReference>
<dbReference type="Gene3D" id="3.30.420.10">
    <property type="entry name" value="Ribonuclease H-like superfamily/Ribonuclease H"/>
    <property type="match status" value="1"/>
</dbReference>
<evidence type="ECO:0000256" key="16">
    <source>
        <dbReference type="SAM" id="MobiDB-lite"/>
    </source>
</evidence>
<dbReference type="SUPFAM" id="SSF56672">
    <property type="entry name" value="DNA/RNA polymerases"/>
    <property type="match status" value="1"/>
</dbReference>
<keyword evidence="10 15" id="KW-0238">DNA-binding</keyword>
<keyword evidence="4 15" id="KW-0235">DNA replication</keyword>
<dbReference type="PROSITE" id="PS00447">
    <property type="entry name" value="DNA_POLYMERASE_A"/>
    <property type="match status" value="1"/>
</dbReference>
<dbReference type="CDD" id="cd08637">
    <property type="entry name" value="DNA_pol_A_pol_I_C"/>
    <property type="match status" value="1"/>
</dbReference>
<dbReference type="Pfam" id="PF02739">
    <property type="entry name" value="5_3_exonuc_N"/>
    <property type="match status" value="1"/>
</dbReference>
<evidence type="ECO:0000256" key="15">
    <source>
        <dbReference type="RuleBase" id="RU004460"/>
    </source>
</evidence>
<dbReference type="InterPro" id="IPR008918">
    <property type="entry name" value="HhH2"/>
</dbReference>
<feature type="domain" description="5'-3' exonuclease" evidence="17">
    <location>
        <begin position="5"/>
        <end position="268"/>
    </location>
</feature>
<dbReference type="CDD" id="cd09898">
    <property type="entry name" value="H3TH_53EXO"/>
    <property type="match status" value="1"/>
</dbReference>
<keyword evidence="6 15" id="KW-0227">DNA damage</keyword>
<evidence type="ECO:0000256" key="9">
    <source>
        <dbReference type="ARBA" id="ARBA00022932"/>
    </source>
</evidence>
<organism evidence="19 20">
    <name type="scientific">Agromyces cerinus subsp. cerinus</name>
    <dbReference type="NCBI Taxonomy" id="232089"/>
    <lineage>
        <taxon>Bacteria</taxon>
        <taxon>Bacillati</taxon>
        <taxon>Actinomycetota</taxon>
        <taxon>Actinomycetes</taxon>
        <taxon>Micrococcales</taxon>
        <taxon>Microbacteriaceae</taxon>
        <taxon>Agromyces</taxon>
    </lineage>
</organism>
<dbReference type="InterPro" id="IPR002298">
    <property type="entry name" value="DNA_polymerase_A"/>
</dbReference>
<dbReference type="SMART" id="SM00482">
    <property type="entry name" value="POLAc"/>
    <property type="match status" value="1"/>
</dbReference>
<evidence type="ECO:0000256" key="13">
    <source>
        <dbReference type="ARBA" id="ARBA00053603"/>
    </source>
</evidence>
<evidence type="ECO:0000256" key="8">
    <source>
        <dbReference type="ARBA" id="ARBA00022839"/>
    </source>
</evidence>
<evidence type="ECO:0000256" key="4">
    <source>
        <dbReference type="ARBA" id="ARBA00022705"/>
    </source>
</evidence>
<dbReference type="EMBL" id="FSRJ01000001">
    <property type="protein sequence ID" value="SIN74369.1"/>
    <property type="molecule type" value="Genomic_DNA"/>
</dbReference>
<dbReference type="InterPro" id="IPR002421">
    <property type="entry name" value="5-3_exonuclease"/>
</dbReference>
<dbReference type="InterPro" id="IPR036279">
    <property type="entry name" value="5-3_exonuclease_C_sf"/>
</dbReference>
<dbReference type="InterPro" id="IPR012337">
    <property type="entry name" value="RNaseH-like_sf"/>
</dbReference>
<dbReference type="Gene3D" id="3.30.70.370">
    <property type="match status" value="1"/>
</dbReference>
<dbReference type="OrthoDB" id="9806424at2"/>
<dbReference type="PRINTS" id="PR00868">
    <property type="entry name" value="DNAPOLI"/>
</dbReference>
<evidence type="ECO:0000256" key="6">
    <source>
        <dbReference type="ARBA" id="ARBA00022763"/>
    </source>
</evidence>
<comment type="catalytic activity">
    <reaction evidence="12 15">
        <text>DNA(n) + a 2'-deoxyribonucleoside 5'-triphosphate = DNA(n+1) + diphosphate</text>
        <dbReference type="Rhea" id="RHEA:22508"/>
        <dbReference type="Rhea" id="RHEA-COMP:17339"/>
        <dbReference type="Rhea" id="RHEA-COMP:17340"/>
        <dbReference type="ChEBI" id="CHEBI:33019"/>
        <dbReference type="ChEBI" id="CHEBI:61560"/>
        <dbReference type="ChEBI" id="CHEBI:173112"/>
        <dbReference type="EC" id="2.7.7.7"/>
    </reaction>
</comment>
<dbReference type="FunFam" id="1.10.150.20:FF:000003">
    <property type="entry name" value="DNA polymerase I"/>
    <property type="match status" value="1"/>
</dbReference>
<dbReference type="GO" id="GO:0003677">
    <property type="term" value="F:DNA binding"/>
    <property type="evidence" value="ECO:0007669"/>
    <property type="project" value="UniProtKB-UniRule"/>
</dbReference>
<comment type="function">
    <text evidence="13">In addition to polymerase activity, this DNA polymerase exhibits 3'-5' and 5'-3' exonuclease activity.</text>
</comment>
<dbReference type="SMART" id="SM00279">
    <property type="entry name" value="HhH2"/>
    <property type="match status" value="1"/>
</dbReference>
<comment type="function">
    <text evidence="15">In addition to polymerase activity, this DNA polymerase exhibits 5'-3' exonuclease activity.</text>
</comment>
<dbReference type="SUPFAM" id="SSF53098">
    <property type="entry name" value="Ribonuclease H-like"/>
    <property type="match status" value="1"/>
</dbReference>
<evidence type="ECO:0000256" key="3">
    <source>
        <dbReference type="ARBA" id="ARBA00022695"/>
    </source>
</evidence>
<evidence type="ECO:0000313" key="19">
    <source>
        <dbReference type="EMBL" id="SIN74369.1"/>
    </source>
</evidence>
<keyword evidence="11 15" id="KW-0234">DNA repair</keyword>
<dbReference type="Gene3D" id="1.10.150.20">
    <property type="entry name" value="5' to 3' exonuclease, C-terminal subdomain"/>
    <property type="match status" value="2"/>
</dbReference>
<protein>
    <recommendedName>
        <fullName evidence="14 15">DNA polymerase I</fullName>
        <ecNumber evidence="14 15">2.7.7.7</ecNumber>
    </recommendedName>
</protein>
<dbReference type="InterPro" id="IPR020046">
    <property type="entry name" value="5-3_exonucl_a-hlix_arch_N"/>
</dbReference>
<dbReference type="CDD" id="cd06140">
    <property type="entry name" value="DNA_polA_I_Bacillus_like_exo"/>
    <property type="match status" value="1"/>
</dbReference>
<dbReference type="SMART" id="SM00475">
    <property type="entry name" value="53EXOc"/>
    <property type="match status" value="1"/>
</dbReference>
<dbReference type="CDD" id="cd09859">
    <property type="entry name" value="PIN_53EXO"/>
    <property type="match status" value="1"/>
</dbReference>
<keyword evidence="8 15" id="KW-0269">Exonuclease</keyword>
<dbReference type="Gene3D" id="1.20.1060.10">
    <property type="entry name" value="Taq DNA Polymerase, Chain T, domain 4"/>
    <property type="match status" value="1"/>
</dbReference>
<keyword evidence="20" id="KW-1185">Reference proteome</keyword>
<comment type="similarity">
    <text evidence="1 15">Belongs to the DNA polymerase type-A family.</text>
</comment>
<evidence type="ECO:0000256" key="11">
    <source>
        <dbReference type="ARBA" id="ARBA00023204"/>
    </source>
</evidence>
<evidence type="ECO:0000256" key="14">
    <source>
        <dbReference type="NCBIfam" id="TIGR00593"/>
    </source>
</evidence>
<evidence type="ECO:0000256" key="1">
    <source>
        <dbReference type="ARBA" id="ARBA00007705"/>
    </source>
</evidence>
<dbReference type="InterPro" id="IPR019760">
    <property type="entry name" value="DNA-dir_DNA_pol_A_CS"/>
</dbReference>
<dbReference type="Proteomes" id="UP000184699">
    <property type="component" value="Unassembled WGS sequence"/>
</dbReference>
<feature type="compositionally biased region" description="Low complexity" evidence="16">
    <location>
        <begin position="308"/>
        <end position="330"/>
    </location>
</feature>
<gene>
    <name evidence="15" type="primary">polA</name>
    <name evidence="19" type="ORF">SAMN05443544_0746</name>
</gene>
<dbReference type="FunFam" id="1.10.150.20:FF:000002">
    <property type="entry name" value="DNA polymerase I"/>
    <property type="match status" value="1"/>
</dbReference>
<feature type="region of interest" description="Disordered" evidence="16">
    <location>
        <begin position="299"/>
        <end position="330"/>
    </location>
</feature>
<dbReference type="InterPro" id="IPR036397">
    <property type="entry name" value="RNaseH_sf"/>
</dbReference>
<dbReference type="InterPro" id="IPR029060">
    <property type="entry name" value="PIN-like_dom_sf"/>
</dbReference>
<evidence type="ECO:0000259" key="18">
    <source>
        <dbReference type="SMART" id="SM00482"/>
    </source>
</evidence>
<evidence type="ECO:0000256" key="2">
    <source>
        <dbReference type="ARBA" id="ARBA00022679"/>
    </source>
</evidence>
<keyword evidence="9 15" id="KW-0239">DNA-directed DNA polymerase</keyword>
<keyword evidence="5" id="KW-0540">Nuclease</keyword>
<reference evidence="20" key="1">
    <citation type="submission" date="2016-11" db="EMBL/GenBank/DDBJ databases">
        <authorList>
            <person name="Varghese N."/>
            <person name="Submissions S."/>
        </authorList>
    </citation>
    <scope>NUCLEOTIDE SEQUENCE [LARGE SCALE GENOMIC DNA]</scope>
    <source>
        <strain evidence="20">DSM 8595</strain>
    </source>
</reference>
<keyword evidence="7 15" id="KW-0378">Hydrolase</keyword>
<name>A0A1N6DUC0_9MICO</name>
<evidence type="ECO:0000256" key="10">
    <source>
        <dbReference type="ARBA" id="ARBA00023125"/>
    </source>
</evidence>
<dbReference type="FunFam" id="3.40.50.1010:FF:000001">
    <property type="entry name" value="DNA polymerase I"/>
    <property type="match status" value="1"/>
</dbReference>
<accession>A0A1N6DUC0</accession>
<dbReference type="GO" id="GO:0003887">
    <property type="term" value="F:DNA-directed DNA polymerase activity"/>
    <property type="evidence" value="ECO:0007669"/>
    <property type="project" value="UniProtKB-UniRule"/>
</dbReference>
<dbReference type="STRING" id="232089.SAMN05443544_0746"/>
<evidence type="ECO:0000256" key="7">
    <source>
        <dbReference type="ARBA" id="ARBA00022801"/>
    </source>
</evidence>
<dbReference type="InterPro" id="IPR043502">
    <property type="entry name" value="DNA/RNA_pol_sf"/>
</dbReference>
<dbReference type="InterPro" id="IPR001098">
    <property type="entry name" value="DNA-dir_DNA_pol_A_palm_dom"/>
</dbReference>
<dbReference type="PANTHER" id="PTHR10133">
    <property type="entry name" value="DNA POLYMERASE I"/>
    <property type="match status" value="1"/>
</dbReference>
<evidence type="ECO:0000259" key="17">
    <source>
        <dbReference type="SMART" id="SM00475"/>
    </source>
</evidence>
<dbReference type="PANTHER" id="PTHR10133:SF27">
    <property type="entry name" value="DNA POLYMERASE NU"/>
    <property type="match status" value="1"/>
</dbReference>
<dbReference type="Gene3D" id="3.40.50.1010">
    <property type="entry name" value="5'-nuclease"/>
    <property type="match status" value="1"/>
</dbReference>
<dbReference type="Pfam" id="PF00476">
    <property type="entry name" value="DNA_pol_A"/>
    <property type="match status" value="1"/>
</dbReference>
<dbReference type="NCBIfam" id="NF004397">
    <property type="entry name" value="PRK05755.1"/>
    <property type="match status" value="1"/>
</dbReference>
<keyword evidence="2 15" id="KW-0808">Transferase</keyword>
<dbReference type="EC" id="2.7.7.7" evidence="14 15"/>
<dbReference type="InterPro" id="IPR020045">
    <property type="entry name" value="DNA_polI_H3TH"/>
</dbReference>
<evidence type="ECO:0000313" key="20">
    <source>
        <dbReference type="Proteomes" id="UP000184699"/>
    </source>
</evidence>
<feature type="domain" description="DNA-directed DNA polymerase family A palm" evidence="18">
    <location>
        <begin position="658"/>
        <end position="865"/>
    </location>
</feature>
<evidence type="ECO:0000256" key="12">
    <source>
        <dbReference type="ARBA" id="ARBA00049244"/>
    </source>
</evidence>
<dbReference type="Pfam" id="PF01367">
    <property type="entry name" value="5_3_exonuc"/>
    <property type="match status" value="1"/>
</dbReference>
<dbReference type="Pfam" id="PF22619">
    <property type="entry name" value="DNA_polI_exo1"/>
    <property type="match status" value="1"/>
</dbReference>
<dbReference type="SUPFAM" id="SSF47807">
    <property type="entry name" value="5' to 3' exonuclease, C-terminal subdomain"/>
    <property type="match status" value="1"/>
</dbReference>
<proteinExistence type="inferred from homology"/>
<dbReference type="GO" id="GO:0006302">
    <property type="term" value="P:double-strand break repair"/>
    <property type="evidence" value="ECO:0007669"/>
    <property type="project" value="TreeGrafter"/>
</dbReference>
<dbReference type="InterPro" id="IPR018320">
    <property type="entry name" value="DNA_polymerase_1"/>
</dbReference>
<dbReference type="NCBIfam" id="TIGR00593">
    <property type="entry name" value="pola"/>
    <property type="match status" value="1"/>
</dbReference>
<dbReference type="SUPFAM" id="SSF88723">
    <property type="entry name" value="PIN domain-like"/>
    <property type="match status" value="1"/>
</dbReference>
<dbReference type="GO" id="GO:0008409">
    <property type="term" value="F:5'-3' exonuclease activity"/>
    <property type="evidence" value="ECO:0007669"/>
    <property type="project" value="UniProtKB-UniRule"/>
</dbReference>
<keyword evidence="3 15" id="KW-0548">Nucleotidyltransferase</keyword>
<dbReference type="InterPro" id="IPR054690">
    <property type="entry name" value="DNA_polI_exonuclease"/>
</dbReference>
<dbReference type="RefSeq" id="WP_074258952.1">
    <property type="nucleotide sequence ID" value="NZ_FSRJ01000001.1"/>
</dbReference>
<evidence type="ECO:0000256" key="5">
    <source>
        <dbReference type="ARBA" id="ARBA00022722"/>
    </source>
</evidence>
<sequence>MSDAEKPTLLVVDGHSLAFRAFYALPVDSFTTRDGQHTNAIHGFLSMLLLLLQNEKPTHIAVAFDISRASFRTREYPEYKGTRGETPVEFKGQVPLLQDALKAMGVRTLEKEDYEADDILATLAARGRAEGYRVLLVSGDRDTIQLVNDDVTLLYPNTQGVSQLKRYDTDAVVERYGIRPEQYPDVAALVGESSDNLIGITKVGEKTAVKWLGLYGSLDGILEHAEEIKGVVGQNLRDEKENAIRNRRLNRLVTDVELDVALDELEAKPIDIDAVQPLFERLEFRTLFERMKKIVAGNGNGNGNGKRAAAAPAAPATPAADAPAAPAAPTPRRLLDEELAAWIERAVVAEPAGLGLSIEVLDGAVIGAGIATAAESVHLPWQQGRSDYAPFEAWLASDAPKIMTDAKPQLKALMRSGLAFDGLVVDTLVAGWLVRPILAEKTLADLVDRYLGETVPQADPAQLVPEEGTDAGAPEYAWYSLRVAPVVLRALPESSRQLLADVEMPLVPVLAAMEVRGVTVDHDELTSLSAELGARAAGLAEAAFAEIGREVNLGSPKQLQEVLFDQLGMPKTRATKTGYTTDASALADLQESNPHPFLGYLLEHRDATKLRQIVESLDKSIAADGRIHTSYGQIGAATGRMSSNDPNLQNIPIRTEDGRRIRKAFRHGPEYTELLTADYSQIEMRIMAHLSGDPGLIEAFNAGEDLHRFVGARVFGVDPADVTPVMRTKVKAMSYGLAYGLSAFGLSKQLRIDRAEATQLMKEYFERFGAVRDYLRMVVEQAKIDGYTETIFGRRRPFPDLNSPNRVLRENAERAALNSPIQGSAADIIKIAMSRVENDLVAQGMASRMLLTVHDELIFEVAAGESETLEALVRDRMANAAELLVPLDVQIGRGANWEDAAH</sequence>
<dbReference type="AlphaFoldDB" id="A0A1N6DUC0"/>